<dbReference type="Pfam" id="PF01636">
    <property type="entry name" value="APH"/>
    <property type="match status" value="1"/>
</dbReference>
<dbReference type="EMBL" id="JAGFNS010000054">
    <property type="protein sequence ID" value="MBO3744149.1"/>
    <property type="molecule type" value="Genomic_DNA"/>
</dbReference>
<evidence type="ECO:0000313" key="2">
    <source>
        <dbReference type="EMBL" id="MBO3744149.1"/>
    </source>
</evidence>
<protein>
    <submittedName>
        <fullName evidence="2">Phosphotransferase</fullName>
    </submittedName>
</protein>
<keyword evidence="3" id="KW-1185">Reference proteome</keyword>
<feature type="domain" description="Aminoglycoside phosphotransferase" evidence="1">
    <location>
        <begin position="122"/>
        <end position="177"/>
    </location>
</feature>
<name>A0ABS3V034_9ACTN</name>
<reference evidence="2 3" key="1">
    <citation type="submission" date="2021-03" db="EMBL/GenBank/DDBJ databases">
        <title>Actinoplanes flavus sp. nov., a novel actinomycete isolated from Coconut Palm rhizosphere soil.</title>
        <authorList>
            <person name="Luo X."/>
        </authorList>
    </citation>
    <scope>NUCLEOTIDE SEQUENCE [LARGE SCALE GENOMIC DNA]</scope>
    <source>
        <strain evidence="2 3">NEAU-H7</strain>
    </source>
</reference>
<proteinExistence type="predicted"/>
<comment type="caution">
    <text evidence="2">The sequence shown here is derived from an EMBL/GenBank/DDBJ whole genome shotgun (WGS) entry which is preliminary data.</text>
</comment>
<dbReference type="InterPro" id="IPR011009">
    <property type="entry name" value="Kinase-like_dom_sf"/>
</dbReference>
<evidence type="ECO:0000259" key="1">
    <source>
        <dbReference type="Pfam" id="PF01636"/>
    </source>
</evidence>
<dbReference type="InterPro" id="IPR002575">
    <property type="entry name" value="Aminoglycoside_PTrfase"/>
</dbReference>
<accession>A0ABS3V034</accession>
<organism evidence="2 3">
    <name type="scientific">Actinoplanes flavus</name>
    <dbReference type="NCBI Taxonomy" id="2820290"/>
    <lineage>
        <taxon>Bacteria</taxon>
        <taxon>Bacillati</taxon>
        <taxon>Actinomycetota</taxon>
        <taxon>Actinomycetes</taxon>
        <taxon>Micromonosporales</taxon>
        <taxon>Micromonosporaceae</taxon>
        <taxon>Actinoplanes</taxon>
    </lineage>
</organism>
<evidence type="ECO:0000313" key="3">
    <source>
        <dbReference type="Proteomes" id="UP000679690"/>
    </source>
</evidence>
<dbReference type="SUPFAM" id="SSF56112">
    <property type="entry name" value="Protein kinase-like (PK-like)"/>
    <property type="match status" value="1"/>
</dbReference>
<dbReference type="Proteomes" id="UP000679690">
    <property type="component" value="Unassembled WGS sequence"/>
</dbReference>
<gene>
    <name evidence="2" type="ORF">J5X75_42325</name>
</gene>
<sequence>MTRAQHLPGGNDGGAVRIGDTVRRVPGPWTPAVHALLRHLHDVGFDRVPQAMGFDEEGREVLSFLPGTVVGSARPWPRWVHSDNALRQVARWLRDFHAAAAGFVPPAGAIWREGTEWRPGLIIGHNDAAPYNAVWTGESLVGFFDWDFAGPVTVEWDLAFTAFGWVPLHARHVVAAEGFTAFAERPRRLRLFLDSYGWEGSTTEFITIVRQRVSASAEGIRRAAAAGDPTFVRMIANGVDTDLETAVTELAGFTRV</sequence>
<dbReference type="Gene3D" id="3.90.1200.10">
    <property type="match status" value="1"/>
</dbReference>